<name>A0A1Q9EPN4_SYMMI</name>
<dbReference type="InterPro" id="IPR000652">
    <property type="entry name" value="Triosephosphate_isomerase"/>
</dbReference>
<dbReference type="GO" id="GO:0005829">
    <property type="term" value="C:cytosol"/>
    <property type="evidence" value="ECO:0007669"/>
    <property type="project" value="TreeGrafter"/>
</dbReference>
<comment type="function">
    <text evidence="9">Catalyzes the interconversion of glyceraldehyde 3-phosphate and dihydroxyacetone phosphate in the glycolytic and gluconeogenic pathways.</text>
</comment>
<comment type="subunit">
    <text evidence="4">Homodimer.</text>
</comment>
<gene>
    <name evidence="11" type="primary">TPI</name>
    <name evidence="11" type="ORF">AK812_SmicGene6987</name>
</gene>
<dbReference type="GO" id="GO:0006094">
    <property type="term" value="P:gluconeogenesis"/>
    <property type="evidence" value="ECO:0007669"/>
    <property type="project" value="UniProtKB-UniPathway"/>
</dbReference>
<evidence type="ECO:0000313" key="11">
    <source>
        <dbReference type="EMBL" id="OLQ09399.1"/>
    </source>
</evidence>
<dbReference type="PROSITE" id="PS00171">
    <property type="entry name" value="TIM_1"/>
    <property type="match status" value="1"/>
</dbReference>
<keyword evidence="5 10" id="KW-0312">Gluconeogenesis</keyword>
<keyword evidence="7 10" id="KW-0413">Isomerase</keyword>
<dbReference type="SUPFAM" id="SSF51351">
    <property type="entry name" value="Triosephosphate isomerase (TIM)"/>
    <property type="match status" value="1"/>
</dbReference>
<proteinExistence type="inferred from homology"/>
<dbReference type="NCBIfam" id="TIGR00419">
    <property type="entry name" value="tim"/>
    <property type="match status" value="1"/>
</dbReference>
<dbReference type="InterPro" id="IPR013785">
    <property type="entry name" value="Aldolase_TIM"/>
</dbReference>
<dbReference type="InterPro" id="IPR035990">
    <property type="entry name" value="TIM_sf"/>
</dbReference>
<dbReference type="UniPathway" id="UPA00109">
    <property type="reaction ID" value="UER00189"/>
</dbReference>
<dbReference type="OrthoDB" id="6715177at2759"/>
<dbReference type="GO" id="GO:0019563">
    <property type="term" value="P:glycerol catabolic process"/>
    <property type="evidence" value="ECO:0007669"/>
    <property type="project" value="TreeGrafter"/>
</dbReference>
<keyword evidence="12" id="KW-1185">Reference proteome</keyword>
<dbReference type="EC" id="5.3.1.1" evidence="10"/>
<dbReference type="PANTHER" id="PTHR21139">
    <property type="entry name" value="TRIOSEPHOSPHATE ISOMERASE"/>
    <property type="match status" value="1"/>
</dbReference>
<dbReference type="HAMAP" id="MF_00147_B">
    <property type="entry name" value="TIM_B"/>
    <property type="match status" value="1"/>
</dbReference>
<dbReference type="Pfam" id="PF00121">
    <property type="entry name" value="TIM"/>
    <property type="match status" value="1"/>
</dbReference>
<comment type="pathway">
    <text evidence="1 10">Carbohydrate degradation; glycolysis; D-glyceraldehyde 3-phosphate from glycerone phosphate: step 1/1.</text>
</comment>
<organism evidence="11 12">
    <name type="scientific">Symbiodinium microadriaticum</name>
    <name type="common">Dinoflagellate</name>
    <name type="synonym">Zooxanthella microadriatica</name>
    <dbReference type="NCBI Taxonomy" id="2951"/>
    <lineage>
        <taxon>Eukaryota</taxon>
        <taxon>Sar</taxon>
        <taxon>Alveolata</taxon>
        <taxon>Dinophyceae</taxon>
        <taxon>Suessiales</taxon>
        <taxon>Symbiodiniaceae</taxon>
        <taxon>Symbiodinium</taxon>
    </lineage>
</organism>
<evidence type="ECO:0000256" key="2">
    <source>
        <dbReference type="ARBA" id="ARBA00004742"/>
    </source>
</evidence>
<dbReference type="UniPathway" id="UPA00138"/>
<protein>
    <recommendedName>
        <fullName evidence="10">Triosephosphate isomerase</fullName>
        <ecNumber evidence="10">5.3.1.1</ecNumber>
    </recommendedName>
</protein>
<evidence type="ECO:0000256" key="7">
    <source>
        <dbReference type="ARBA" id="ARBA00023235"/>
    </source>
</evidence>
<evidence type="ECO:0000256" key="4">
    <source>
        <dbReference type="ARBA" id="ARBA00011738"/>
    </source>
</evidence>
<evidence type="ECO:0000256" key="6">
    <source>
        <dbReference type="ARBA" id="ARBA00023152"/>
    </source>
</evidence>
<evidence type="ECO:0000256" key="9">
    <source>
        <dbReference type="ARBA" id="ARBA00056661"/>
    </source>
</evidence>
<dbReference type="FunFam" id="3.20.20.70:FF:000016">
    <property type="entry name" value="Triosephosphate isomerase"/>
    <property type="match status" value="1"/>
</dbReference>
<dbReference type="PROSITE" id="PS51440">
    <property type="entry name" value="TIM_2"/>
    <property type="match status" value="1"/>
</dbReference>
<dbReference type="InterPro" id="IPR020861">
    <property type="entry name" value="Triosephosphate_isomerase_AS"/>
</dbReference>
<comment type="catalytic activity">
    <reaction evidence="8">
        <text>D-glyceraldehyde 3-phosphate = dihydroxyacetone phosphate</text>
        <dbReference type="Rhea" id="RHEA:18585"/>
        <dbReference type="ChEBI" id="CHEBI:57642"/>
        <dbReference type="ChEBI" id="CHEBI:59776"/>
        <dbReference type="EC" id="5.3.1.1"/>
    </reaction>
    <physiologicalReaction direction="left-to-right" evidence="8">
        <dbReference type="Rhea" id="RHEA:18586"/>
    </physiologicalReaction>
</comment>
<accession>A0A1Q9EPN4</accession>
<evidence type="ECO:0000256" key="10">
    <source>
        <dbReference type="RuleBase" id="RU363013"/>
    </source>
</evidence>
<sequence>MIPVRPIQARERRLPHQSFLPLSPHVLMARRPIVGGNWKCNPESMAKLDGLVENMNACDASKCDIYVCPSPLHVACVCSKVKAGINVCPQNCNFKGCGAYTGEVAVEQMKDLKIEWVLIGHSERREYFQESNDLLAEKMKLILDSGMKCVYAIGEKLPEREKGLESTMAVCIEQLEKVKGLLDPAKVVIAYEPVWAIGTGVTATAAQAQETHAEIRKWIAKNVSEECAAGIRIQYGGSANAKNAPELSACPDIDGFLVGGASLKPEFKDIVDAISSAKSA</sequence>
<dbReference type="GO" id="GO:0006096">
    <property type="term" value="P:glycolytic process"/>
    <property type="evidence" value="ECO:0007669"/>
    <property type="project" value="UniProtKB-UniPathway"/>
</dbReference>
<evidence type="ECO:0000313" key="12">
    <source>
        <dbReference type="Proteomes" id="UP000186817"/>
    </source>
</evidence>
<dbReference type="CDD" id="cd00311">
    <property type="entry name" value="TIM"/>
    <property type="match status" value="1"/>
</dbReference>
<dbReference type="EMBL" id="LSRX01000097">
    <property type="protein sequence ID" value="OLQ09399.1"/>
    <property type="molecule type" value="Genomic_DNA"/>
</dbReference>
<dbReference type="PANTHER" id="PTHR21139:SF2">
    <property type="entry name" value="TRIOSEPHOSPHATE ISOMERASE"/>
    <property type="match status" value="1"/>
</dbReference>
<comment type="pathway">
    <text evidence="2 10">Carbohydrate biosynthesis; gluconeogenesis.</text>
</comment>
<dbReference type="GO" id="GO:0004807">
    <property type="term" value="F:triose-phosphate isomerase activity"/>
    <property type="evidence" value="ECO:0007669"/>
    <property type="project" value="UniProtKB-EC"/>
</dbReference>
<evidence type="ECO:0000256" key="8">
    <source>
        <dbReference type="ARBA" id="ARBA00052432"/>
    </source>
</evidence>
<evidence type="ECO:0000256" key="5">
    <source>
        <dbReference type="ARBA" id="ARBA00022432"/>
    </source>
</evidence>
<comment type="similarity">
    <text evidence="3 10">Belongs to the triosephosphate isomerase family.</text>
</comment>
<dbReference type="GO" id="GO:0046166">
    <property type="term" value="P:glyceraldehyde-3-phosphate biosynthetic process"/>
    <property type="evidence" value="ECO:0007669"/>
    <property type="project" value="TreeGrafter"/>
</dbReference>
<dbReference type="OMA" id="PAFISIC"/>
<evidence type="ECO:0000256" key="3">
    <source>
        <dbReference type="ARBA" id="ARBA00007422"/>
    </source>
</evidence>
<dbReference type="Proteomes" id="UP000186817">
    <property type="component" value="Unassembled WGS sequence"/>
</dbReference>
<dbReference type="InterPro" id="IPR022896">
    <property type="entry name" value="TrioseP_Isoase_bac/euk"/>
</dbReference>
<comment type="caution">
    <text evidence="11">The sequence shown here is derived from an EMBL/GenBank/DDBJ whole genome shotgun (WGS) entry which is preliminary data.</text>
</comment>
<dbReference type="Gene3D" id="3.20.20.70">
    <property type="entry name" value="Aldolase class I"/>
    <property type="match status" value="1"/>
</dbReference>
<dbReference type="AlphaFoldDB" id="A0A1Q9EPN4"/>
<evidence type="ECO:0000256" key="1">
    <source>
        <dbReference type="ARBA" id="ARBA00004680"/>
    </source>
</evidence>
<reference evidence="11 12" key="1">
    <citation type="submission" date="2016-02" db="EMBL/GenBank/DDBJ databases">
        <title>Genome analysis of coral dinoflagellate symbionts highlights evolutionary adaptations to a symbiotic lifestyle.</title>
        <authorList>
            <person name="Aranda M."/>
            <person name="Li Y."/>
            <person name="Liew Y.J."/>
            <person name="Baumgarten S."/>
            <person name="Simakov O."/>
            <person name="Wilson M."/>
            <person name="Piel J."/>
            <person name="Ashoor H."/>
            <person name="Bougouffa S."/>
            <person name="Bajic V.B."/>
            <person name="Ryu T."/>
            <person name="Ravasi T."/>
            <person name="Bayer T."/>
            <person name="Micklem G."/>
            <person name="Kim H."/>
            <person name="Bhak J."/>
            <person name="Lajeunesse T.C."/>
            <person name="Voolstra C.R."/>
        </authorList>
    </citation>
    <scope>NUCLEOTIDE SEQUENCE [LARGE SCALE GENOMIC DNA]</scope>
    <source>
        <strain evidence="11 12">CCMP2467</strain>
    </source>
</reference>
<keyword evidence="6 10" id="KW-0324">Glycolysis</keyword>